<protein>
    <submittedName>
        <fullName evidence="1">Uncharacterized protein</fullName>
    </submittedName>
</protein>
<dbReference type="RefSeq" id="WP_063276097.1">
    <property type="nucleotide sequence ID" value="NZ_LQMT02000012.1"/>
</dbReference>
<dbReference type="Proteomes" id="UP000076660">
    <property type="component" value="Unassembled WGS sequence"/>
</dbReference>
<comment type="caution">
    <text evidence="1">The sequence shown here is derived from an EMBL/GenBank/DDBJ whole genome shotgun (WGS) entry which is preliminary data.</text>
</comment>
<organism evidence="1 2">
    <name type="scientific">Amycolatopsis keratiniphila subsp. keratiniphila</name>
    <dbReference type="NCBI Taxonomy" id="227715"/>
    <lineage>
        <taxon>Bacteria</taxon>
        <taxon>Bacillati</taxon>
        <taxon>Actinomycetota</taxon>
        <taxon>Actinomycetes</taxon>
        <taxon>Pseudonocardiales</taxon>
        <taxon>Pseudonocardiaceae</taxon>
        <taxon>Amycolatopsis</taxon>
        <taxon>Amycolatopsis japonica group</taxon>
    </lineage>
</organism>
<dbReference type="OrthoDB" id="2679713at2"/>
<name>A0A1W2LWS9_9PSEU</name>
<sequence length="210" mass="22471">MSVLVLHDDDFGAAVAARLRSVRPGTVAHRLGGWPDLESLDELITGYEQILFAWSRPVRRLESAVDSAVLRHGKTLLPVVAEGLTARVGPLLGPRAGATVDCYYRRRAQRMGAHTDLGLVHDHFDDHPAGEPAGYLGATVAVVCGLAGRLLDGDPAEPRVVLVQPHLGEATSSVLLGVHGNARARFPVPSEQRTFARLRGIILDAMEATA</sequence>
<accession>A0A1W2LWS9</accession>
<reference evidence="1 2" key="1">
    <citation type="submission" date="2016-12" db="EMBL/GenBank/DDBJ databases">
        <title>Amycolatopsis keratiniphila subsp. keratiniphila genome sequencing and assembly.</title>
        <authorList>
            <person name="Mayilraj S."/>
            <person name="Kaur N."/>
        </authorList>
    </citation>
    <scope>NUCLEOTIDE SEQUENCE [LARGE SCALE GENOMIC DNA]</scope>
    <source>
        <strain evidence="1 2">DSM 44409</strain>
    </source>
</reference>
<dbReference type="Gene3D" id="3.40.50.720">
    <property type="entry name" value="NAD(P)-binding Rossmann-like Domain"/>
    <property type="match status" value="1"/>
</dbReference>
<evidence type="ECO:0000313" key="2">
    <source>
        <dbReference type="Proteomes" id="UP000076660"/>
    </source>
</evidence>
<dbReference type="EMBL" id="LQMT02000012">
    <property type="protein sequence ID" value="ONF71367.1"/>
    <property type="molecule type" value="Genomic_DNA"/>
</dbReference>
<dbReference type="AlphaFoldDB" id="A0A1W2LWS9"/>
<proteinExistence type="predicted"/>
<gene>
    <name evidence="1" type="ORF">AVR91_0211815</name>
</gene>
<evidence type="ECO:0000313" key="1">
    <source>
        <dbReference type="EMBL" id="ONF71367.1"/>
    </source>
</evidence>